<evidence type="ECO:0008006" key="4">
    <source>
        <dbReference type="Google" id="ProtNLM"/>
    </source>
</evidence>
<name>A0A8S1TFI4_9CILI</name>
<dbReference type="GO" id="GO:0016226">
    <property type="term" value="P:iron-sulfur cluster assembly"/>
    <property type="evidence" value="ECO:0007669"/>
    <property type="project" value="TreeGrafter"/>
</dbReference>
<keyword evidence="3" id="KW-1185">Reference proteome</keyword>
<organism evidence="2 3">
    <name type="scientific">Paramecium pentaurelia</name>
    <dbReference type="NCBI Taxonomy" id="43138"/>
    <lineage>
        <taxon>Eukaryota</taxon>
        <taxon>Sar</taxon>
        <taxon>Alveolata</taxon>
        <taxon>Ciliophora</taxon>
        <taxon>Intramacronucleata</taxon>
        <taxon>Oligohymenophorea</taxon>
        <taxon>Peniculida</taxon>
        <taxon>Parameciidae</taxon>
        <taxon>Paramecium</taxon>
    </lineage>
</organism>
<dbReference type="AlphaFoldDB" id="A0A8S1TFI4"/>
<sequence>MFYIYLYIVYNNNRQSDLIQKKKDEQQILLSEEDDIILKKIDFSVKQGGNCVSIAFNSSYSIMVSTHKSIINVWNFNNGKLELLKSLNQHNDWVNALVYSKKQNSFISCSDDKTIRIWKDQGENDWISSFAYEQHTDRVYCMTINQNEDQLFSGCFDKKIIIWKLDFDKNELIYQYSLKKYNHRIQSLSLNQSESQLVSCDDVQLIIWQRGLDNKMQFKYFVKPSKGISGQQVKFIKENQFVWVPNDEQVNEIFIFELQEGVYLENQEKKLQMNENKKLQNMNLFPIYYNKQRNLMIIRHKACIYFIREQKNGKFKIVEQLNLDTNTINGAATNNGLHFVFWDDQKREYSIYELQYQ</sequence>
<evidence type="ECO:0000313" key="3">
    <source>
        <dbReference type="Proteomes" id="UP000689195"/>
    </source>
</evidence>
<keyword evidence="1" id="KW-0853">WD repeat</keyword>
<accession>A0A8S1TFI4</accession>
<evidence type="ECO:0000256" key="1">
    <source>
        <dbReference type="PROSITE-ProRule" id="PRU00221"/>
    </source>
</evidence>
<evidence type="ECO:0000313" key="2">
    <source>
        <dbReference type="EMBL" id="CAD8149936.1"/>
    </source>
</evidence>
<dbReference type="EMBL" id="CAJJDO010000020">
    <property type="protein sequence ID" value="CAD8149936.1"/>
    <property type="molecule type" value="Genomic_DNA"/>
</dbReference>
<dbReference type="InterPro" id="IPR001680">
    <property type="entry name" value="WD40_rpt"/>
</dbReference>
<dbReference type="PROSITE" id="PS50082">
    <property type="entry name" value="WD_REPEATS_2"/>
    <property type="match status" value="2"/>
</dbReference>
<dbReference type="PANTHER" id="PTHR19920:SF0">
    <property type="entry name" value="CYTOSOLIC IRON-SULFUR PROTEIN ASSEMBLY PROTEIN CIAO1-RELATED"/>
    <property type="match status" value="1"/>
</dbReference>
<dbReference type="OrthoDB" id="10264588at2759"/>
<protein>
    <recommendedName>
        <fullName evidence="4">WD40-repeat-containing domain</fullName>
    </recommendedName>
</protein>
<dbReference type="SMART" id="SM00320">
    <property type="entry name" value="WD40"/>
    <property type="match status" value="4"/>
</dbReference>
<proteinExistence type="predicted"/>
<comment type="caution">
    <text evidence="2">The sequence shown here is derived from an EMBL/GenBank/DDBJ whole genome shotgun (WGS) entry which is preliminary data.</text>
</comment>
<feature type="repeat" description="WD" evidence="1">
    <location>
        <begin position="132"/>
        <end position="166"/>
    </location>
</feature>
<dbReference type="GO" id="GO:0097361">
    <property type="term" value="C:cytosolic [4Fe-4S] assembly targeting complex"/>
    <property type="evidence" value="ECO:0007669"/>
    <property type="project" value="TreeGrafter"/>
</dbReference>
<dbReference type="PROSITE" id="PS50294">
    <property type="entry name" value="WD_REPEATS_REGION"/>
    <property type="match status" value="2"/>
</dbReference>
<gene>
    <name evidence="2" type="ORF">PPENT_87.1.T0200008</name>
</gene>
<dbReference type="Proteomes" id="UP000689195">
    <property type="component" value="Unassembled WGS sequence"/>
</dbReference>
<feature type="repeat" description="WD" evidence="1">
    <location>
        <begin position="87"/>
        <end position="119"/>
    </location>
</feature>
<dbReference type="PANTHER" id="PTHR19920">
    <property type="entry name" value="WD40 PROTEIN CIAO1"/>
    <property type="match status" value="1"/>
</dbReference>
<reference evidence="2" key="1">
    <citation type="submission" date="2021-01" db="EMBL/GenBank/DDBJ databases">
        <authorList>
            <consortium name="Genoscope - CEA"/>
            <person name="William W."/>
        </authorList>
    </citation>
    <scope>NUCLEOTIDE SEQUENCE</scope>
</reference>
<dbReference type="Pfam" id="PF00400">
    <property type="entry name" value="WD40"/>
    <property type="match status" value="2"/>
</dbReference>